<sequence length="120" mass="13246">MSNYGSKDNDGVTLAWDKLQQTLGCCGATTYEEWYSKPRTPLVPTSCCIDPKSTQCEHRRQTPIDNNFYTTGCVTALRNWVKEEAALVLGVCIGIGVIQIVGIILACCLGKAIRKQYKVL</sequence>
<keyword evidence="7" id="KW-1185">Reference proteome</keyword>
<keyword evidence="2 5" id="KW-0812">Transmembrane</keyword>
<evidence type="ECO:0000256" key="1">
    <source>
        <dbReference type="ARBA" id="ARBA00004141"/>
    </source>
</evidence>
<comment type="subcellular location">
    <subcellularLocation>
        <location evidence="1">Membrane</location>
        <topology evidence="1">Multi-pass membrane protein</topology>
    </subcellularLocation>
</comment>
<dbReference type="InterPro" id="IPR018499">
    <property type="entry name" value="Tetraspanin/Peripherin"/>
</dbReference>
<protein>
    <recommendedName>
        <fullName evidence="8">Tetraspanin</fullName>
    </recommendedName>
</protein>
<feature type="transmembrane region" description="Helical" evidence="5">
    <location>
        <begin position="85"/>
        <end position="109"/>
    </location>
</feature>
<evidence type="ECO:0000256" key="5">
    <source>
        <dbReference type="SAM" id="Phobius"/>
    </source>
</evidence>
<dbReference type="Gene3D" id="1.10.1450.10">
    <property type="entry name" value="Tetraspanin"/>
    <property type="match status" value="1"/>
</dbReference>
<dbReference type="InterPro" id="IPR008952">
    <property type="entry name" value="Tetraspanin_EC2_sf"/>
</dbReference>
<evidence type="ECO:0000313" key="6">
    <source>
        <dbReference type="EMBL" id="KAK6169689.1"/>
    </source>
</evidence>
<keyword evidence="4 5" id="KW-0472">Membrane</keyword>
<evidence type="ECO:0000313" key="7">
    <source>
        <dbReference type="Proteomes" id="UP001347796"/>
    </source>
</evidence>
<gene>
    <name evidence="6" type="ORF">SNE40_020684</name>
</gene>
<dbReference type="PANTHER" id="PTHR19282">
    <property type="entry name" value="TETRASPANIN"/>
    <property type="match status" value="1"/>
</dbReference>
<accession>A0AAN8J4V3</accession>
<dbReference type="SUPFAM" id="SSF48652">
    <property type="entry name" value="Tetraspanin"/>
    <property type="match status" value="1"/>
</dbReference>
<dbReference type="Pfam" id="PF00335">
    <property type="entry name" value="Tetraspanin"/>
    <property type="match status" value="1"/>
</dbReference>
<dbReference type="GO" id="GO:0005886">
    <property type="term" value="C:plasma membrane"/>
    <property type="evidence" value="ECO:0007669"/>
    <property type="project" value="TreeGrafter"/>
</dbReference>
<dbReference type="EMBL" id="JAZGQO010000015">
    <property type="protein sequence ID" value="KAK6169689.1"/>
    <property type="molecule type" value="Genomic_DNA"/>
</dbReference>
<organism evidence="6 7">
    <name type="scientific">Patella caerulea</name>
    <name type="common">Rayed Mediterranean limpet</name>
    <dbReference type="NCBI Taxonomy" id="87958"/>
    <lineage>
        <taxon>Eukaryota</taxon>
        <taxon>Metazoa</taxon>
        <taxon>Spiralia</taxon>
        <taxon>Lophotrochozoa</taxon>
        <taxon>Mollusca</taxon>
        <taxon>Gastropoda</taxon>
        <taxon>Patellogastropoda</taxon>
        <taxon>Patelloidea</taxon>
        <taxon>Patellidae</taxon>
        <taxon>Patella</taxon>
    </lineage>
</organism>
<evidence type="ECO:0008006" key="8">
    <source>
        <dbReference type="Google" id="ProtNLM"/>
    </source>
</evidence>
<dbReference type="PANTHER" id="PTHR19282:SF456">
    <property type="entry name" value="CD63 MOLECULE"/>
    <property type="match status" value="1"/>
</dbReference>
<keyword evidence="3 5" id="KW-1133">Transmembrane helix</keyword>
<dbReference type="Proteomes" id="UP001347796">
    <property type="component" value="Unassembled WGS sequence"/>
</dbReference>
<proteinExistence type="predicted"/>
<reference evidence="6 7" key="1">
    <citation type="submission" date="2024-01" db="EMBL/GenBank/DDBJ databases">
        <title>The genome of the rayed Mediterranean limpet Patella caerulea (Linnaeus, 1758).</title>
        <authorList>
            <person name="Anh-Thu Weber A."/>
            <person name="Halstead-Nussloch G."/>
        </authorList>
    </citation>
    <scope>NUCLEOTIDE SEQUENCE [LARGE SCALE GENOMIC DNA]</scope>
    <source>
        <strain evidence="6">AATW-2023a</strain>
        <tissue evidence="6">Whole specimen</tissue>
    </source>
</reference>
<evidence type="ECO:0000256" key="3">
    <source>
        <dbReference type="ARBA" id="ARBA00022989"/>
    </source>
</evidence>
<comment type="caution">
    <text evidence="6">The sequence shown here is derived from an EMBL/GenBank/DDBJ whole genome shotgun (WGS) entry which is preliminary data.</text>
</comment>
<name>A0AAN8J4V3_PATCE</name>
<evidence type="ECO:0000256" key="4">
    <source>
        <dbReference type="ARBA" id="ARBA00023136"/>
    </source>
</evidence>
<evidence type="ECO:0000256" key="2">
    <source>
        <dbReference type="ARBA" id="ARBA00022692"/>
    </source>
</evidence>
<dbReference type="AlphaFoldDB" id="A0AAN8J4V3"/>